<keyword evidence="5" id="KW-1185">Reference proteome</keyword>
<dbReference type="Proteomes" id="UP001648503">
    <property type="component" value="Unassembled WGS sequence"/>
</dbReference>
<dbReference type="Gene3D" id="1.20.58.480">
    <property type="match status" value="1"/>
</dbReference>
<dbReference type="SUPFAM" id="SSF140959">
    <property type="entry name" value="Indolic compounds 2,3-dioxygenase-like"/>
    <property type="match status" value="1"/>
</dbReference>
<evidence type="ECO:0000313" key="4">
    <source>
        <dbReference type="EMBL" id="KAH6586188.1"/>
    </source>
</evidence>
<dbReference type="InterPro" id="IPR037217">
    <property type="entry name" value="Trp/Indoleamine_2_3_dOase-like"/>
</dbReference>
<evidence type="ECO:0000313" key="5">
    <source>
        <dbReference type="Proteomes" id="UP001648503"/>
    </source>
</evidence>
<dbReference type="EMBL" id="JAFCIX010000575">
    <property type="protein sequence ID" value="KAH6586188.1"/>
    <property type="molecule type" value="Genomic_DNA"/>
</dbReference>
<keyword evidence="2" id="KW-0479">Metal-binding</keyword>
<dbReference type="InterPro" id="IPR000898">
    <property type="entry name" value="Indolamine_dOase"/>
</dbReference>
<dbReference type="PANTHER" id="PTHR28657">
    <property type="entry name" value="INDOLEAMINE 2,3-DIOXYGENASE"/>
    <property type="match status" value="1"/>
</dbReference>
<dbReference type="PANTHER" id="PTHR28657:SF5">
    <property type="entry name" value="INDOLEAMINE 2,3-DIOXYGENASE"/>
    <property type="match status" value="1"/>
</dbReference>
<evidence type="ECO:0008006" key="6">
    <source>
        <dbReference type="Google" id="ProtNLM"/>
    </source>
</evidence>
<organism evidence="4 5">
    <name type="scientific">Batrachochytrium salamandrivorans</name>
    <dbReference type="NCBI Taxonomy" id="1357716"/>
    <lineage>
        <taxon>Eukaryota</taxon>
        <taxon>Fungi</taxon>
        <taxon>Fungi incertae sedis</taxon>
        <taxon>Chytridiomycota</taxon>
        <taxon>Chytridiomycota incertae sedis</taxon>
        <taxon>Chytridiomycetes</taxon>
        <taxon>Rhizophydiales</taxon>
        <taxon>Rhizophydiales incertae sedis</taxon>
        <taxon>Batrachochytrium</taxon>
    </lineage>
</organism>
<sequence length="448" mass="49095">MAPYLADTPRSVADFSCSDICLDSYDIHPVTGFLSTPPPLKRLPAYFDPWEDILDNLHQLLVASALRTRVAMLSTLDESRLQGRREWQRAYLVLSFIAHSHIIGVPNIDTIESILPKCIAVPWFAVAKKLAVKPVISYSSVDLNNWYLLNPDGPLDLSNIAIRHTFTGTVDEAWFYLIPLAIEAAGAPSIQALVRAQQAILNKDNATLLSCLTVIADSTEEMASLIKRMYEKCDVNIFWTRFRYYSGGSKNSKVVPNGIFYEGVTEMDEFVNTDTAIPKSLVGTWRRYAGASAGQSPIIHTLDVGLDIHHAVIDCPAKTSLGVPVTHPTSVNPMLEMREYISGLHQDFLHTLANGPSIRDHVASLLPQNNSAAEQFNRAVGNIKAFRDAHIRLTAVYIVLQEKKAAAAAGLTAVSASVGTGGTDLVPFLKQTRNETVDALIPLNTNGC</sequence>
<dbReference type="Pfam" id="PF01231">
    <property type="entry name" value="IDO"/>
    <property type="match status" value="1"/>
</dbReference>
<comment type="similarity">
    <text evidence="1">Belongs to the indoleamine 2,3-dioxygenase family.</text>
</comment>
<keyword evidence="3" id="KW-0408">Iron</keyword>
<comment type="caution">
    <text evidence="4">The sequence shown here is derived from an EMBL/GenBank/DDBJ whole genome shotgun (WGS) entry which is preliminary data.</text>
</comment>
<gene>
    <name evidence="4" type="ORF">BASA50_000653</name>
</gene>
<accession>A0ABQ8ETD8</accession>
<evidence type="ECO:0000256" key="2">
    <source>
        <dbReference type="ARBA" id="ARBA00022723"/>
    </source>
</evidence>
<protein>
    <recommendedName>
        <fullName evidence="6">Indoleamine 2,3-dioxygenase</fullName>
    </recommendedName>
</protein>
<name>A0ABQ8ETD8_9FUNG</name>
<reference evidence="4 5" key="1">
    <citation type="submission" date="2021-02" db="EMBL/GenBank/DDBJ databases">
        <title>Variation within the Batrachochytrium salamandrivorans European outbreak.</title>
        <authorList>
            <person name="Kelly M."/>
            <person name="Pasmans F."/>
            <person name="Shea T.P."/>
            <person name="Munoz J.F."/>
            <person name="Carranza S."/>
            <person name="Cuomo C.A."/>
            <person name="Martel A."/>
        </authorList>
    </citation>
    <scope>NUCLEOTIDE SEQUENCE [LARGE SCALE GENOMIC DNA]</scope>
    <source>
        <strain evidence="4 5">AMFP18/2</strain>
    </source>
</reference>
<evidence type="ECO:0000256" key="3">
    <source>
        <dbReference type="ARBA" id="ARBA00023004"/>
    </source>
</evidence>
<evidence type="ECO:0000256" key="1">
    <source>
        <dbReference type="ARBA" id="ARBA00007119"/>
    </source>
</evidence>
<proteinExistence type="inferred from homology"/>